<organism evidence="1 2">
    <name type="scientific">Gossypium arboreum</name>
    <name type="common">Tree cotton</name>
    <name type="synonym">Gossypium nanking</name>
    <dbReference type="NCBI Taxonomy" id="29729"/>
    <lineage>
        <taxon>Eukaryota</taxon>
        <taxon>Viridiplantae</taxon>
        <taxon>Streptophyta</taxon>
        <taxon>Embryophyta</taxon>
        <taxon>Tracheophyta</taxon>
        <taxon>Spermatophyta</taxon>
        <taxon>Magnoliopsida</taxon>
        <taxon>eudicotyledons</taxon>
        <taxon>Gunneridae</taxon>
        <taxon>Pentapetalae</taxon>
        <taxon>rosids</taxon>
        <taxon>malvids</taxon>
        <taxon>Malvales</taxon>
        <taxon>Malvaceae</taxon>
        <taxon>Malvoideae</taxon>
        <taxon>Gossypium</taxon>
    </lineage>
</organism>
<name>A0A0B0MJ85_GOSAR</name>
<keyword evidence="2" id="KW-1185">Reference proteome</keyword>
<reference evidence="2" key="1">
    <citation type="submission" date="2014-09" db="EMBL/GenBank/DDBJ databases">
        <authorList>
            <person name="Mudge J."/>
            <person name="Ramaraj T."/>
            <person name="Lindquist I.E."/>
            <person name="Bharti A.K."/>
            <person name="Sundararajan A."/>
            <person name="Cameron C.T."/>
            <person name="Woodward J.E."/>
            <person name="May G.D."/>
            <person name="Brubaker C."/>
            <person name="Broadhvest J."/>
            <person name="Wilkins T.A."/>
        </authorList>
    </citation>
    <scope>NUCLEOTIDE SEQUENCE</scope>
    <source>
        <strain evidence="2">cv. AKA8401</strain>
    </source>
</reference>
<gene>
    <name evidence="1" type="ORF">F383_20288</name>
</gene>
<proteinExistence type="predicted"/>
<dbReference type="EMBL" id="JRRC01083545">
    <property type="protein sequence ID" value="KHF99528.1"/>
    <property type="molecule type" value="Genomic_DNA"/>
</dbReference>
<comment type="caution">
    <text evidence="1">The sequence shown here is derived from an EMBL/GenBank/DDBJ whole genome shotgun (WGS) entry which is preliminary data.</text>
</comment>
<dbReference type="Proteomes" id="UP000032142">
    <property type="component" value="Unassembled WGS sequence"/>
</dbReference>
<evidence type="ECO:0000313" key="1">
    <source>
        <dbReference type="EMBL" id="KHF99528.1"/>
    </source>
</evidence>
<dbReference type="AlphaFoldDB" id="A0A0B0MJ85"/>
<accession>A0A0B0MJ85</accession>
<evidence type="ECO:0000313" key="2">
    <source>
        <dbReference type="Proteomes" id="UP000032142"/>
    </source>
</evidence>
<protein>
    <submittedName>
        <fullName evidence="1">Uncharacterized protein</fullName>
    </submittedName>
</protein>
<sequence length="48" mass="5672">MLTQHNIPHCHIIYTCTYLGTKMIVIEPNRRILYSSLDQDSIHIFLDL</sequence>